<accession>A0AAV0BEU2</accession>
<name>A0AAV0BEU2_PHAPC</name>
<organism evidence="1 2">
    <name type="scientific">Phakopsora pachyrhizi</name>
    <name type="common">Asian soybean rust disease fungus</name>
    <dbReference type="NCBI Taxonomy" id="170000"/>
    <lineage>
        <taxon>Eukaryota</taxon>
        <taxon>Fungi</taxon>
        <taxon>Dikarya</taxon>
        <taxon>Basidiomycota</taxon>
        <taxon>Pucciniomycotina</taxon>
        <taxon>Pucciniomycetes</taxon>
        <taxon>Pucciniales</taxon>
        <taxon>Phakopsoraceae</taxon>
        <taxon>Phakopsora</taxon>
    </lineage>
</organism>
<keyword evidence="2" id="KW-1185">Reference proteome</keyword>
<evidence type="ECO:0000313" key="1">
    <source>
        <dbReference type="EMBL" id="CAH7685466.1"/>
    </source>
</evidence>
<evidence type="ECO:0000313" key="2">
    <source>
        <dbReference type="Proteomes" id="UP001153365"/>
    </source>
</evidence>
<reference evidence="1" key="1">
    <citation type="submission" date="2022-06" db="EMBL/GenBank/DDBJ databases">
        <authorList>
            <consortium name="SYNGENTA / RWTH Aachen University"/>
        </authorList>
    </citation>
    <scope>NUCLEOTIDE SEQUENCE</scope>
</reference>
<dbReference type="AlphaFoldDB" id="A0AAV0BEU2"/>
<comment type="caution">
    <text evidence="1">The sequence shown here is derived from an EMBL/GenBank/DDBJ whole genome shotgun (WGS) entry which is preliminary data.</text>
</comment>
<proteinExistence type="predicted"/>
<sequence>MIEKRKKMLVAYRDVQNNFQLLMKYQKSFSPPILLNIKETVGYINLLNRFWLEEMLAIKLKHRSVQIEPIGNLAKLNGSDFWINAIKKIIWANLKNLTTIAALDYPMEIIFSRLMLSAVECLLQQSFITNKESLELFRNERALDLLENKIKNVFYQTWNFNSLVFSIDFVNSLVKHPELCTVTSILHSLQATEIKHIIKFVLRSFSELYRFKQLIETSQMDRLIESYETLTNVNYDMEDWFKEHNNFNYINNIQQ</sequence>
<dbReference type="EMBL" id="CALTRL010005723">
    <property type="protein sequence ID" value="CAH7685466.1"/>
    <property type="molecule type" value="Genomic_DNA"/>
</dbReference>
<protein>
    <submittedName>
        <fullName evidence="1">Expressed protein</fullName>
    </submittedName>
</protein>
<dbReference type="Proteomes" id="UP001153365">
    <property type="component" value="Unassembled WGS sequence"/>
</dbReference>
<gene>
    <name evidence="1" type="ORF">PPACK8108_LOCUS19993</name>
</gene>